<dbReference type="SUPFAM" id="SSF48403">
    <property type="entry name" value="Ankyrin repeat"/>
    <property type="match status" value="1"/>
</dbReference>
<name>A0ABU8WW85_9BURK</name>
<dbReference type="InterPro" id="IPR002110">
    <property type="entry name" value="Ankyrin_rpt"/>
</dbReference>
<evidence type="ECO:0000256" key="1">
    <source>
        <dbReference type="PROSITE-ProRule" id="PRU00023"/>
    </source>
</evidence>
<evidence type="ECO:0008006" key="4">
    <source>
        <dbReference type="Google" id="ProtNLM"/>
    </source>
</evidence>
<organism evidence="2 3">
    <name type="scientific">Variovorax rhizosphaerae</name>
    <dbReference type="NCBI Taxonomy" id="1836200"/>
    <lineage>
        <taxon>Bacteria</taxon>
        <taxon>Pseudomonadati</taxon>
        <taxon>Pseudomonadota</taxon>
        <taxon>Betaproteobacteria</taxon>
        <taxon>Burkholderiales</taxon>
        <taxon>Comamonadaceae</taxon>
        <taxon>Variovorax</taxon>
    </lineage>
</organism>
<dbReference type="InterPro" id="IPR036770">
    <property type="entry name" value="Ankyrin_rpt-contain_sf"/>
</dbReference>
<proteinExistence type="predicted"/>
<dbReference type="RefSeq" id="WP_340347574.1">
    <property type="nucleotide sequence ID" value="NZ_JBBKZT010000027.1"/>
</dbReference>
<evidence type="ECO:0000313" key="2">
    <source>
        <dbReference type="EMBL" id="MEJ8851805.1"/>
    </source>
</evidence>
<reference evidence="2 3" key="1">
    <citation type="submission" date="2024-03" db="EMBL/GenBank/DDBJ databases">
        <title>Novel species of the genus Variovorax.</title>
        <authorList>
            <person name="Liu Q."/>
            <person name="Xin Y.-H."/>
        </authorList>
    </citation>
    <scope>NUCLEOTIDE SEQUENCE [LARGE SCALE GENOMIC DNA]</scope>
    <source>
        <strain evidence="2 3">KACC 18900</strain>
    </source>
</reference>
<protein>
    <recommendedName>
        <fullName evidence="4">Ankyrin repeat domain-containing protein</fullName>
    </recommendedName>
</protein>
<dbReference type="EMBL" id="JBBKZT010000027">
    <property type="protein sequence ID" value="MEJ8851805.1"/>
    <property type="molecule type" value="Genomic_DNA"/>
</dbReference>
<dbReference type="PROSITE" id="PS50088">
    <property type="entry name" value="ANK_REPEAT"/>
    <property type="match status" value="1"/>
</dbReference>
<dbReference type="Gene3D" id="1.25.40.20">
    <property type="entry name" value="Ankyrin repeat-containing domain"/>
    <property type="match status" value="1"/>
</dbReference>
<sequence>MLAGGAAVALLARSVLDRDAMQLQICMEVERPFLAWPCRQALYRLHPTAAEIRDMNRSAGAQFVVFMEDRAEARRLLSHYLNAGLDINAQDHRDALASGESRGNPHWTALHLAATALDENAVPLLLDNKANPAVKDDTGRTPLDLAKAAAAKQSPDQRNTAVIELLESAGSKR</sequence>
<keyword evidence="1" id="KW-0040">ANK repeat</keyword>
<keyword evidence="3" id="KW-1185">Reference proteome</keyword>
<feature type="repeat" description="ANK" evidence="1">
    <location>
        <begin position="105"/>
        <end position="137"/>
    </location>
</feature>
<dbReference type="Proteomes" id="UP001385892">
    <property type="component" value="Unassembled WGS sequence"/>
</dbReference>
<evidence type="ECO:0000313" key="3">
    <source>
        <dbReference type="Proteomes" id="UP001385892"/>
    </source>
</evidence>
<comment type="caution">
    <text evidence="2">The sequence shown here is derived from an EMBL/GenBank/DDBJ whole genome shotgun (WGS) entry which is preliminary data.</text>
</comment>
<accession>A0ABU8WW85</accession>
<gene>
    <name evidence="2" type="ORF">WKW82_34605</name>
</gene>